<sequence length="74" mass="8720">MYISNTFWQVIELEGLEVACCEWLLHMEGLKIRHIEDDQLHQNFGCHLRFNLQSVEFRVVSQQSGKTSFLLHGE</sequence>
<evidence type="ECO:0000313" key="2">
    <source>
        <dbReference type="Proteomes" id="UP000696485"/>
    </source>
</evidence>
<proteinExistence type="predicted"/>
<organism evidence="1 2">
    <name type="scientific">Podila minutissima</name>
    <dbReference type="NCBI Taxonomy" id="64525"/>
    <lineage>
        <taxon>Eukaryota</taxon>
        <taxon>Fungi</taxon>
        <taxon>Fungi incertae sedis</taxon>
        <taxon>Mucoromycota</taxon>
        <taxon>Mortierellomycotina</taxon>
        <taxon>Mortierellomycetes</taxon>
        <taxon>Mortierellales</taxon>
        <taxon>Mortierellaceae</taxon>
        <taxon>Podila</taxon>
    </lineage>
</organism>
<accession>A0A9P5SG80</accession>
<reference evidence="1" key="1">
    <citation type="journal article" date="2020" name="Fungal Divers.">
        <title>Resolving the Mortierellaceae phylogeny through synthesis of multi-gene phylogenetics and phylogenomics.</title>
        <authorList>
            <person name="Vandepol N."/>
            <person name="Liber J."/>
            <person name="Desiro A."/>
            <person name="Na H."/>
            <person name="Kennedy M."/>
            <person name="Barry K."/>
            <person name="Grigoriev I.V."/>
            <person name="Miller A.N."/>
            <person name="O'Donnell K."/>
            <person name="Stajich J.E."/>
            <person name="Bonito G."/>
        </authorList>
    </citation>
    <scope>NUCLEOTIDE SEQUENCE</scope>
    <source>
        <strain evidence="1">NVP1</strain>
    </source>
</reference>
<evidence type="ECO:0000313" key="1">
    <source>
        <dbReference type="EMBL" id="KAF9328437.1"/>
    </source>
</evidence>
<gene>
    <name evidence="1" type="ORF">BG006_008374</name>
</gene>
<keyword evidence="2" id="KW-1185">Reference proteome</keyword>
<dbReference type="AlphaFoldDB" id="A0A9P5SG80"/>
<dbReference type="Proteomes" id="UP000696485">
    <property type="component" value="Unassembled WGS sequence"/>
</dbReference>
<comment type="caution">
    <text evidence="1">The sequence shown here is derived from an EMBL/GenBank/DDBJ whole genome shotgun (WGS) entry which is preliminary data.</text>
</comment>
<protein>
    <submittedName>
        <fullName evidence="1">Uncharacterized protein</fullName>
    </submittedName>
</protein>
<dbReference type="EMBL" id="JAAAUY010000564">
    <property type="protein sequence ID" value="KAF9328437.1"/>
    <property type="molecule type" value="Genomic_DNA"/>
</dbReference>
<name>A0A9P5SG80_9FUNG</name>